<keyword evidence="3" id="KW-1185">Reference proteome</keyword>
<accession>I4C0V1</accession>
<proteinExistence type="predicted"/>
<keyword evidence="1" id="KW-0472">Membrane</keyword>
<protein>
    <submittedName>
        <fullName evidence="2">Uncharacterized protein</fullName>
    </submittedName>
</protein>
<dbReference type="KEGG" id="dti:Desti_0457"/>
<evidence type="ECO:0000313" key="3">
    <source>
        <dbReference type="Proteomes" id="UP000006055"/>
    </source>
</evidence>
<gene>
    <name evidence="2" type="ordered locus">Desti_0457</name>
</gene>
<feature type="transmembrane region" description="Helical" evidence="1">
    <location>
        <begin position="54"/>
        <end position="72"/>
    </location>
</feature>
<sequence>MFGWNVRRVAEDFIADRMSKENLPNVIASWLVVICPIFLFVGPRDPWSPASGSIVQWLVSMIILYVGLKLCFKANEKGDARDFIERFIVLGARVGMNIACFLAFPILMIRSIVEIHWGYSFGMYSTPIIQIIFFWQLHHWIGLVSQGKLASRTTSSDMEVNEQNP</sequence>
<dbReference type="EMBL" id="CP003360">
    <property type="protein sequence ID" value="AFM23192.1"/>
    <property type="molecule type" value="Genomic_DNA"/>
</dbReference>
<dbReference type="AlphaFoldDB" id="I4C0V1"/>
<feature type="transmembrane region" description="Helical" evidence="1">
    <location>
        <begin position="23"/>
        <end position="42"/>
    </location>
</feature>
<dbReference type="Proteomes" id="UP000006055">
    <property type="component" value="Chromosome"/>
</dbReference>
<dbReference type="HOGENOM" id="CLU_1608226_0_0_7"/>
<keyword evidence="1" id="KW-0812">Transmembrane</keyword>
<name>I4C0V1_DESTA</name>
<evidence type="ECO:0000313" key="2">
    <source>
        <dbReference type="EMBL" id="AFM23192.1"/>
    </source>
</evidence>
<feature type="transmembrane region" description="Helical" evidence="1">
    <location>
        <begin position="115"/>
        <end position="135"/>
    </location>
</feature>
<organism evidence="2 3">
    <name type="scientific">Desulfomonile tiedjei (strain ATCC 49306 / DSM 6799 / DCB-1)</name>
    <dbReference type="NCBI Taxonomy" id="706587"/>
    <lineage>
        <taxon>Bacteria</taxon>
        <taxon>Pseudomonadati</taxon>
        <taxon>Thermodesulfobacteriota</taxon>
        <taxon>Desulfomonilia</taxon>
        <taxon>Desulfomonilales</taxon>
        <taxon>Desulfomonilaceae</taxon>
        <taxon>Desulfomonile</taxon>
    </lineage>
</organism>
<reference evidence="3" key="1">
    <citation type="submission" date="2012-06" db="EMBL/GenBank/DDBJ databases">
        <title>Complete sequence of chromosome of Desulfomonile tiedjei DSM 6799.</title>
        <authorList>
            <person name="Lucas S."/>
            <person name="Copeland A."/>
            <person name="Lapidus A."/>
            <person name="Glavina del Rio T."/>
            <person name="Dalin E."/>
            <person name="Tice H."/>
            <person name="Bruce D."/>
            <person name="Goodwin L."/>
            <person name="Pitluck S."/>
            <person name="Peters L."/>
            <person name="Ovchinnikova G."/>
            <person name="Zeytun A."/>
            <person name="Lu M."/>
            <person name="Kyrpides N."/>
            <person name="Mavromatis K."/>
            <person name="Ivanova N."/>
            <person name="Brettin T."/>
            <person name="Detter J.C."/>
            <person name="Han C."/>
            <person name="Larimer F."/>
            <person name="Land M."/>
            <person name="Hauser L."/>
            <person name="Markowitz V."/>
            <person name="Cheng J.-F."/>
            <person name="Hugenholtz P."/>
            <person name="Woyke T."/>
            <person name="Wu D."/>
            <person name="Spring S."/>
            <person name="Schroeder M."/>
            <person name="Brambilla E."/>
            <person name="Klenk H.-P."/>
            <person name="Eisen J.A."/>
        </authorList>
    </citation>
    <scope>NUCLEOTIDE SEQUENCE [LARGE SCALE GENOMIC DNA]</scope>
    <source>
        <strain evidence="3">ATCC 49306 / DSM 6799 / DCB-1</strain>
    </source>
</reference>
<feature type="transmembrane region" description="Helical" evidence="1">
    <location>
        <begin position="84"/>
        <end position="109"/>
    </location>
</feature>
<keyword evidence="1" id="KW-1133">Transmembrane helix</keyword>
<evidence type="ECO:0000256" key="1">
    <source>
        <dbReference type="SAM" id="Phobius"/>
    </source>
</evidence>